<dbReference type="InterPro" id="IPR002346">
    <property type="entry name" value="Mopterin_DH_FAD-bd"/>
</dbReference>
<dbReference type="PANTHER" id="PTHR42659">
    <property type="entry name" value="XANTHINE DEHYDROGENASE SUBUNIT C-RELATED"/>
    <property type="match status" value="1"/>
</dbReference>
<dbReference type="InterPro" id="IPR016167">
    <property type="entry name" value="FAD-bd_PCMH_sub1"/>
</dbReference>
<evidence type="ECO:0000256" key="1">
    <source>
        <dbReference type="ARBA" id="ARBA00023002"/>
    </source>
</evidence>
<dbReference type="InterPro" id="IPR036683">
    <property type="entry name" value="CO_DH_flav_C_dom_sf"/>
</dbReference>
<dbReference type="PANTHER" id="PTHR42659:SF1">
    <property type="entry name" value="OXIDOREDUCTASE"/>
    <property type="match status" value="1"/>
</dbReference>
<evidence type="ECO:0000313" key="3">
    <source>
        <dbReference type="EMBL" id="MTD56220.1"/>
    </source>
</evidence>
<dbReference type="Pfam" id="PF03450">
    <property type="entry name" value="CO_deh_flav_C"/>
    <property type="match status" value="1"/>
</dbReference>
<dbReference type="InterPro" id="IPR016166">
    <property type="entry name" value="FAD-bd_PCMH"/>
</dbReference>
<dbReference type="Pfam" id="PF00941">
    <property type="entry name" value="FAD_binding_5"/>
    <property type="match status" value="1"/>
</dbReference>
<evidence type="ECO:0000259" key="2">
    <source>
        <dbReference type="PROSITE" id="PS51387"/>
    </source>
</evidence>
<name>A0A6N7Z688_9PSEU</name>
<gene>
    <name evidence="3" type="ORF">GKO32_19890</name>
</gene>
<sequence>MRPYDFATARTVDEALAAPVDGSAYLAGGTTLVDLMKLEVMTPRHVVDINHLALPGIRLDQRGLHLGALERMSDVAAHPLVTAGYPVLAQALLASASPQLRNMASIGGNLLQRSRCGYFRDTATPCNKREPGTGCPALNGENRMHAILGTSGSCVSTHPSDLAVALVALDASVELRGRTGTRSVRLAEFYLRPGDSPEREFDLHPGELVTGVLVPRLDWARRSAYLKIRDRASYEFALSSAAVAVDLDGPIVRDVRVAVGGVATTPWRLPAVEDALRNRPLRQDLAESAAQRAVEGAHPLAHNGFKVALLQRTIVRALMSLKD</sequence>
<comment type="caution">
    <text evidence="3">The sequence shown here is derived from an EMBL/GenBank/DDBJ whole genome shotgun (WGS) entry which is preliminary data.</text>
</comment>
<dbReference type="GO" id="GO:0071949">
    <property type="term" value="F:FAD binding"/>
    <property type="evidence" value="ECO:0007669"/>
    <property type="project" value="InterPro"/>
</dbReference>
<feature type="domain" description="FAD-binding PCMH-type" evidence="2">
    <location>
        <begin position="1"/>
        <end position="219"/>
    </location>
</feature>
<reference evidence="3 4" key="1">
    <citation type="submission" date="2019-11" db="EMBL/GenBank/DDBJ databases">
        <title>Draft genome of Amycolatopsis RM579.</title>
        <authorList>
            <person name="Duangmal K."/>
            <person name="Mingma R."/>
        </authorList>
    </citation>
    <scope>NUCLEOTIDE SEQUENCE [LARGE SCALE GENOMIC DNA]</scope>
    <source>
        <strain evidence="3 4">RM579</strain>
    </source>
</reference>
<dbReference type="SUPFAM" id="SSF55447">
    <property type="entry name" value="CO dehydrogenase flavoprotein C-terminal domain-like"/>
    <property type="match status" value="1"/>
</dbReference>
<proteinExistence type="predicted"/>
<dbReference type="OrthoDB" id="9814706at2"/>
<keyword evidence="4" id="KW-1185">Reference proteome</keyword>
<dbReference type="GO" id="GO:0016491">
    <property type="term" value="F:oxidoreductase activity"/>
    <property type="evidence" value="ECO:0007669"/>
    <property type="project" value="UniProtKB-KW"/>
</dbReference>
<dbReference type="SMART" id="SM01092">
    <property type="entry name" value="CO_deh_flav_C"/>
    <property type="match status" value="1"/>
</dbReference>
<dbReference type="Proteomes" id="UP000440096">
    <property type="component" value="Unassembled WGS sequence"/>
</dbReference>
<accession>A0A6N7Z688</accession>
<dbReference type="PROSITE" id="PS51387">
    <property type="entry name" value="FAD_PCMH"/>
    <property type="match status" value="1"/>
</dbReference>
<evidence type="ECO:0000313" key="4">
    <source>
        <dbReference type="Proteomes" id="UP000440096"/>
    </source>
</evidence>
<dbReference type="InterPro" id="IPR016169">
    <property type="entry name" value="FAD-bd_PCMH_sub2"/>
</dbReference>
<dbReference type="EMBL" id="WMBA01000031">
    <property type="protein sequence ID" value="MTD56220.1"/>
    <property type="molecule type" value="Genomic_DNA"/>
</dbReference>
<dbReference type="Gene3D" id="3.30.43.10">
    <property type="entry name" value="Uridine Diphospho-n-acetylenolpyruvylglucosamine Reductase, domain 2"/>
    <property type="match status" value="1"/>
</dbReference>
<protein>
    <submittedName>
        <fullName evidence="3">Xanthine dehydrogenase family protein subunit M</fullName>
    </submittedName>
</protein>
<dbReference type="SUPFAM" id="SSF56176">
    <property type="entry name" value="FAD-binding/transporter-associated domain-like"/>
    <property type="match status" value="1"/>
</dbReference>
<keyword evidence="1" id="KW-0560">Oxidoreductase</keyword>
<dbReference type="Gene3D" id="3.30.465.10">
    <property type="match status" value="2"/>
</dbReference>
<dbReference type="Gene3D" id="3.30.390.50">
    <property type="entry name" value="CO dehydrogenase flavoprotein, C-terminal domain"/>
    <property type="match status" value="1"/>
</dbReference>
<dbReference type="InterPro" id="IPR036318">
    <property type="entry name" value="FAD-bd_PCMH-like_sf"/>
</dbReference>
<dbReference type="RefSeq" id="WP_154758389.1">
    <property type="nucleotide sequence ID" value="NZ_WMBA01000031.1"/>
</dbReference>
<dbReference type="InterPro" id="IPR051312">
    <property type="entry name" value="Diverse_Substr_Oxidored"/>
</dbReference>
<organism evidence="3 4">
    <name type="scientific">Amycolatopsis pithecellobii</name>
    <dbReference type="NCBI Taxonomy" id="664692"/>
    <lineage>
        <taxon>Bacteria</taxon>
        <taxon>Bacillati</taxon>
        <taxon>Actinomycetota</taxon>
        <taxon>Actinomycetes</taxon>
        <taxon>Pseudonocardiales</taxon>
        <taxon>Pseudonocardiaceae</taxon>
        <taxon>Amycolatopsis</taxon>
    </lineage>
</organism>
<dbReference type="AlphaFoldDB" id="A0A6N7Z688"/>
<dbReference type="InterPro" id="IPR005107">
    <property type="entry name" value="CO_DH_flav_C"/>
</dbReference>